<sequence>MNRKLHNTASALMVPGTLLLLALVASASDGSTQAPADPAAVAVASAALITPVADDAGAAPSGKSARASRIRHSVAMPFFSFASRG</sequence>
<name>A0ABV6RR42_9GAMM</name>
<evidence type="ECO:0000313" key="2">
    <source>
        <dbReference type="EMBL" id="MFC0679261.1"/>
    </source>
</evidence>
<gene>
    <name evidence="2" type="ORF">ACFFGH_15605</name>
</gene>
<dbReference type="RefSeq" id="WP_386669825.1">
    <property type="nucleotide sequence ID" value="NZ_JBHLTG010000003.1"/>
</dbReference>
<accession>A0ABV6RR42</accession>
<evidence type="ECO:0008006" key="4">
    <source>
        <dbReference type="Google" id="ProtNLM"/>
    </source>
</evidence>
<feature type="signal peptide" evidence="1">
    <location>
        <begin position="1"/>
        <end position="27"/>
    </location>
</feature>
<feature type="chain" id="PRO_5045690984" description="Secreted protein" evidence="1">
    <location>
        <begin position="28"/>
        <end position="85"/>
    </location>
</feature>
<reference evidence="2 3" key="1">
    <citation type="submission" date="2024-09" db="EMBL/GenBank/DDBJ databases">
        <authorList>
            <person name="Sun Q."/>
            <person name="Mori K."/>
        </authorList>
    </citation>
    <scope>NUCLEOTIDE SEQUENCE [LARGE SCALE GENOMIC DNA]</scope>
    <source>
        <strain evidence="2 3">KCTC 23076</strain>
    </source>
</reference>
<comment type="caution">
    <text evidence="2">The sequence shown here is derived from an EMBL/GenBank/DDBJ whole genome shotgun (WGS) entry which is preliminary data.</text>
</comment>
<evidence type="ECO:0000313" key="3">
    <source>
        <dbReference type="Proteomes" id="UP001589896"/>
    </source>
</evidence>
<dbReference type="EMBL" id="JBHLTG010000003">
    <property type="protein sequence ID" value="MFC0679261.1"/>
    <property type="molecule type" value="Genomic_DNA"/>
</dbReference>
<organism evidence="2 3">
    <name type="scientific">Lysobacter korlensis</name>
    <dbReference type="NCBI Taxonomy" id="553636"/>
    <lineage>
        <taxon>Bacteria</taxon>
        <taxon>Pseudomonadati</taxon>
        <taxon>Pseudomonadota</taxon>
        <taxon>Gammaproteobacteria</taxon>
        <taxon>Lysobacterales</taxon>
        <taxon>Lysobacteraceae</taxon>
        <taxon>Lysobacter</taxon>
    </lineage>
</organism>
<keyword evidence="3" id="KW-1185">Reference proteome</keyword>
<dbReference type="Proteomes" id="UP001589896">
    <property type="component" value="Unassembled WGS sequence"/>
</dbReference>
<protein>
    <recommendedName>
        <fullName evidence="4">Secreted protein</fullName>
    </recommendedName>
</protein>
<proteinExistence type="predicted"/>
<keyword evidence="1" id="KW-0732">Signal</keyword>
<evidence type="ECO:0000256" key="1">
    <source>
        <dbReference type="SAM" id="SignalP"/>
    </source>
</evidence>